<comment type="caution">
    <text evidence="2">The sequence shown here is derived from an EMBL/GenBank/DDBJ whole genome shotgun (WGS) entry which is preliminary data.</text>
</comment>
<feature type="transmembrane region" description="Helical" evidence="1">
    <location>
        <begin position="30"/>
        <end position="50"/>
    </location>
</feature>
<proteinExistence type="predicted"/>
<keyword evidence="1" id="KW-1133">Transmembrane helix</keyword>
<gene>
    <name evidence="2" type="ORF">AA0535_2879</name>
</gene>
<name>A0ABQ0Q6F7_9PROT</name>
<evidence type="ECO:0000313" key="2">
    <source>
        <dbReference type="EMBL" id="GBQ93590.1"/>
    </source>
</evidence>
<dbReference type="EMBL" id="BAPV01000061">
    <property type="protein sequence ID" value="GBQ93590.1"/>
    <property type="molecule type" value="Genomic_DNA"/>
</dbReference>
<accession>A0ABQ0Q6F7</accession>
<evidence type="ECO:0000313" key="3">
    <source>
        <dbReference type="Proteomes" id="UP001062776"/>
    </source>
</evidence>
<keyword evidence="1" id="KW-0812">Transmembrane</keyword>
<evidence type="ECO:0000256" key="1">
    <source>
        <dbReference type="SAM" id="Phobius"/>
    </source>
</evidence>
<keyword evidence="1" id="KW-0472">Membrane</keyword>
<reference evidence="2" key="1">
    <citation type="submission" date="2013-04" db="EMBL/GenBank/DDBJ databases">
        <title>The genome sequencing project of 58 acetic acid bacteria.</title>
        <authorList>
            <person name="Okamoto-Kainuma A."/>
            <person name="Ishikawa M."/>
            <person name="Umino S."/>
            <person name="Koizumi Y."/>
            <person name="Shiwa Y."/>
            <person name="Yoshikawa H."/>
            <person name="Matsutani M."/>
            <person name="Matsushita K."/>
        </authorList>
    </citation>
    <scope>NUCLEOTIDE SEQUENCE</scope>
    <source>
        <strain evidence="2">NRIC 0535</strain>
    </source>
</reference>
<dbReference type="Proteomes" id="UP001062776">
    <property type="component" value="Unassembled WGS sequence"/>
</dbReference>
<dbReference type="RefSeq" id="WP_264817415.1">
    <property type="nucleotide sequence ID" value="NZ_BAPV01000061.1"/>
</dbReference>
<organism evidence="2 3">
    <name type="scientific">Asaia krungthepensis NRIC 0535</name>
    <dbReference type="NCBI Taxonomy" id="1307925"/>
    <lineage>
        <taxon>Bacteria</taxon>
        <taxon>Pseudomonadati</taxon>
        <taxon>Pseudomonadota</taxon>
        <taxon>Alphaproteobacteria</taxon>
        <taxon>Acetobacterales</taxon>
        <taxon>Acetobacteraceae</taxon>
        <taxon>Asaia</taxon>
    </lineage>
</organism>
<protein>
    <submittedName>
        <fullName evidence="2">Uncharacterized protein</fullName>
    </submittedName>
</protein>
<sequence>MAGGADDPAGLVHFILRAVLCYTAYLLAPFGLRGATIAGAVTISYLYAIVKIKRPRDAG</sequence>
<keyword evidence="3" id="KW-1185">Reference proteome</keyword>